<evidence type="ECO:0000259" key="11">
    <source>
        <dbReference type="PROSITE" id="PS51819"/>
    </source>
</evidence>
<dbReference type="InterPro" id="IPR041736">
    <property type="entry name" value="4OHPhenylPyrv_dOase_N"/>
</dbReference>
<dbReference type="GO" id="GO:0006559">
    <property type="term" value="P:L-phenylalanine catabolic process"/>
    <property type="evidence" value="ECO:0007669"/>
    <property type="project" value="UniProtKB-KW"/>
</dbReference>
<evidence type="ECO:0000256" key="1">
    <source>
        <dbReference type="ARBA" id="ARBA00005162"/>
    </source>
</evidence>
<evidence type="ECO:0000313" key="12">
    <source>
        <dbReference type="EMBL" id="GMM50934.1"/>
    </source>
</evidence>
<dbReference type="SUPFAM" id="SSF54593">
    <property type="entry name" value="Glyoxalase/Bleomycin resistance protein/Dihydroxybiphenyl dioxygenase"/>
    <property type="match status" value="1"/>
</dbReference>
<dbReference type="Proteomes" id="UP001362899">
    <property type="component" value="Unassembled WGS sequence"/>
</dbReference>
<sequence>MTQPKNSQIDTHIEKLGTITDYDYVTWYVSNAKHVAVYFCNRFGFKPFAYRGPENGSKDIVSHVIKKNDIVMNITCAIRAEASYPPNKSLVKEIHDFVASHGDSVKDIAFVVDDVKKIYDKAMAANAIPVHKPKVHKDKYGSVSWATIKACGDTSHTLLNRTHYPNTRFLPGYMLIDRPQPIVDTQFGDSGLIEIDHCVSNQGWEEMASACKFYEEALGFHQFWSVDETQICTKNTSLKSTVMASSNEKIKMPVNEPGKGKMKSQIEEFIEYNNGPGFQHLAYRTENIIQTVEILQNRGVEFIKTPDRYYQILKKRLAKSKTTISEDLDRLKELNILVDFDERGYLLQLFTRPLTDRPTFFIEIIQRENHNGFGAGNFLALFESIERDQIARGTS</sequence>
<dbReference type="InterPro" id="IPR005956">
    <property type="entry name" value="4OHPhenylPyrv_dOase"/>
</dbReference>
<feature type="binding site" evidence="10">
    <location>
        <position position="197"/>
    </location>
    <ligand>
        <name>Fe cation</name>
        <dbReference type="ChEBI" id="CHEBI:24875"/>
    </ligand>
</feature>
<dbReference type="InterPro" id="IPR037523">
    <property type="entry name" value="VOC_core"/>
</dbReference>
<dbReference type="PIRSF" id="PIRSF009283">
    <property type="entry name" value="HPP_dOase"/>
    <property type="match status" value="1"/>
</dbReference>
<keyword evidence="13" id="KW-1185">Reference proteome</keyword>
<dbReference type="PANTHER" id="PTHR11959:SF1">
    <property type="entry name" value="4-HYDROXYPHENYLPYRUVATE DIOXYGENASE"/>
    <property type="match status" value="1"/>
</dbReference>
<feature type="domain" description="VOC" evidence="11">
    <location>
        <begin position="194"/>
        <end position="352"/>
    </location>
</feature>
<keyword evidence="4 10" id="KW-0479">Metal-binding</keyword>
<feature type="domain" description="VOC" evidence="11">
    <location>
        <begin position="21"/>
        <end position="161"/>
    </location>
</feature>
<dbReference type="CDD" id="cd07250">
    <property type="entry name" value="HPPD_C_like"/>
    <property type="match status" value="1"/>
</dbReference>
<evidence type="ECO:0000256" key="7">
    <source>
        <dbReference type="ARBA" id="ARBA00023004"/>
    </source>
</evidence>
<evidence type="ECO:0000256" key="10">
    <source>
        <dbReference type="PIRSR" id="PIRSR009283-1"/>
    </source>
</evidence>
<protein>
    <recommendedName>
        <fullName evidence="3 9">4-hydroxyphenylpyruvate dioxygenase</fullName>
    </recommendedName>
</protein>
<comment type="similarity">
    <text evidence="2 9">Belongs to the 4HPPD family.</text>
</comment>
<dbReference type="Pfam" id="PF00903">
    <property type="entry name" value="Glyoxalase"/>
    <property type="match status" value="1"/>
</dbReference>
<dbReference type="CDD" id="cd08342">
    <property type="entry name" value="HPPD_N_like"/>
    <property type="match status" value="1"/>
</dbReference>
<dbReference type="PANTHER" id="PTHR11959">
    <property type="entry name" value="4-HYDROXYPHENYLPYRUVATE DIOXYGENASE"/>
    <property type="match status" value="1"/>
</dbReference>
<proteinExistence type="inferred from homology"/>
<organism evidence="12 13">
    <name type="scientific">Starmerella bacillaris</name>
    <name type="common">Yeast</name>
    <name type="synonym">Candida zemplinina</name>
    <dbReference type="NCBI Taxonomy" id="1247836"/>
    <lineage>
        <taxon>Eukaryota</taxon>
        <taxon>Fungi</taxon>
        <taxon>Dikarya</taxon>
        <taxon>Ascomycota</taxon>
        <taxon>Saccharomycotina</taxon>
        <taxon>Dipodascomycetes</taxon>
        <taxon>Dipodascales</taxon>
        <taxon>Trichomonascaceae</taxon>
        <taxon>Starmerella</taxon>
    </lineage>
</organism>
<evidence type="ECO:0000313" key="13">
    <source>
        <dbReference type="Proteomes" id="UP001362899"/>
    </source>
</evidence>
<keyword evidence="8" id="KW-0585">Phenylalanine catabolism</keyword>
<feature type="binding site" evidence="10">
    <location>
        <position position="363"/>
    </location>
    <ligand>
        <name>Fe cation</name>
        <dbReference type="ChEBI" id="CHEBI:24875"/>
    </ligand>
</feature>
<dbReference type="InterPro" id="IPR029068">
    <property type="entry name" value="Glyas_Bleomycin-R_OHBP_Dase"/>
</dbReference>
<evidence type="ECO:0000256" key="4">
    <source>
        <dbReference type="ARBA" id="ARBA00022723"/>
    </source>
</evidence>
<dbReference type="GO" id="GO:0046872">
    <property type="term" value="F:metal ion binding"/>
    <property type="evidence" value="ECO:0007669"/>
    <property type="project" value="UniProtKB-KW"/>
</dbReference>
<comment type="caution">
    <text evidence="12">The sequence shown here is derived from an EMBL/GenBank/DDBJ whole genome shotgun (WGS) entry which is preliminary data.</text>
</comment>
<evidence type="ECO:0000256" key="3">
    <source>
        <dbReference type="ARBA" id="ARBA00013222"/>
    </source>
</evidence>
<accession>A0AAV5RH68</accession>
<feature type="binding site" evidence="10">
    <location>
        <position position="280"/>
    </location>
    <ligand>
        <name>Fe cation</name>
        <dbReference type="ChEBI" id="CHEBI:24875"/>
    </ligand>
</feature>
<comment type="cofactor">
    <cofactor evidence="10">
        <name>Fe cation</name>
        <dbReference type="ChEBI" id="CHEBI:24875"/>
    </cofactor>
    <text evidence="10">Binds 1 Fe cation per subunit.</text>
</comment>
<evidence type="ECO:0000256" key="6">
    <source>
        <dbReference type="ARBA" id="ARBA00022878"/>
    </source>
</evidence>
<dbReference type="AlphaFoldDB" id="A0AAV5RH68"/>
<name>A0AAV5RH68_STABA</name>
<keyword evidence="5" id="KW-0677">Repeat</keyword>
<evidence type="ECO:0000256" key="2">
    <source>
        <dbReference type="ARBA" id="ARBA00005877"/>
    </source>
</evidence>
<reference evidence="12 13" key="1">
    <citation type="journal article" date="2023" name="Elife">
        <title>Identification of key yeast species and microbe-microbe interactions impacting larval growth of Drosophila in the wild.</title>
        <authorList>
            <person name="Mure A."/>
            <person name="Sugiura Y."/>
            <person name="Maeda R."/>
            <person name="Honda K."/>
            <person name="Sakurai N."/>
            <person name="Takahashi Y."/>
            <person name="Watada M."/>
            <person name="Katoh T."/>
            <person name="Gotoh A."/>
            <person name="Gotoh Y."/>
            <person name="Taniguchi I."/>
            <person name="Nakamura K."/>
            <person name="Hayashi T."/>
            <person name="Katayama T."/>
            <person name="Uemura T."/>
            <person name="Hattori Y."/>
        </authorList>
    </citation>
    <scope>NUCLEOTIDE SEQUENCE [LARGE SCALE GENOMIC DNA]</scope>
    <source>
        <strain evidence="12 13">SB-73</strain>
    </source>
</reference>
<dbReference type="InterPro" id="IPR004360">
    <property type="entry name" value="Glyas_Fos-R_dOase_dom"/>
</dbReference>
<dbReference type="FunFam" id="3.10.180.10:FF:000001">
    <property type="entry name" value="4-hydroxyphenylpyruvate dioxygenase"/>
    <property type="match status" value="1"/>
</dbReference>
<dbReference type="GO" id="GO:0006572">
    <property type="term" value="P:L-tyrosine catabolic process"/>
    <property type="evidence" value="ECO:0007669"/>
    <property type="project" value="UniProtKB-KW"/>
</dbReference>
<evidence type="ECO:0000256" key="9">
    <source>
        <dbReference type="PIRNR" id="PIRNR009283"/>
    </source>
</evidence>
<dbReference type="EMBL" id="BTGC01000003">
    <property type="protein sequence ID" value="GMM50934.1"/>
    <property type="molecule type" value="Genomic_DNA"/>
</dbReference>
<comment type="pathway">
    <text evidence="1">Amino-acid degradation; L-phenylalanine degradation; acetoacetate and fumarate from L-phenylalanine: step 3/6.</text>
</comment>
<dbReference type="NCBIfam" id="TIGR01263">
    <property type="entry name" value="4HPPD"/>
    <property type="match status" value="1"/>
</dbReference>
<gene>
    <name evidence="12" type="ORF">DASB73_018920</name>
</gene>
<keyword evidence="6" id="KW-0828">Tyrosine catabolism</keyword>
<keyword evidence="7 10" id="KW-0408">Iron</keyword>
<evidence type="ECO:0000256" key="5">
    <source>
        <dbReference type="ARBA" id="ARBA00022737"/>
    </source>
</evidence>
<dbReference type="Gene3D" id="3.10.180.10">
    <property type="entry name" value="2,3-Dihydroxybiphenyl 1,2-Dioxygenase, domain 1"/>
    <property type="match status" value="2"/>
</dbReference>
<dbReference type="GO" id="GO:0003868">
    <property type="term" value="F:4-hydroxyphenylpyruvate dioxygenase activity"/>
    <property type="evidence" value="ECO:0007669"/>
    <property type="project" value="InterPro"/>
</dbReference>
<dbReference type="InterPro" id="IPR041735">
    <property type="entry name" value="4OHPhenylPyrv_dOase_C"/>
</dbReference>
<evidence type="ECO:0000256" key="8">
    <source>
        <dbReference type="ARBA" id="ARBA00023232"/>
    </source>
</evidence>
<dbReference type="PROSITE" id="PS51819">
    <property type="entry name" value="VOC"/>
    <property type="match status" value="2"/>
</dbReference>